<feature type="transmembrane region" description="Helical" evidence="9">
    <location>
        <begin position="20"/>
        <end position="42"/>
    </location>
</feature>
<comment type="similarity">
    <text evidence="8">Belongs to the TRAP transporter small permease family.</text>
</comment>
<sequence length="176" mass="20180">MNDSGTHCVLRCAADKLQDILLVLLITIVASLVFVQVVLRYIFHAPLMGIEELLLFPTTWLFMIGAVKASSEKTQIVARVLEVFLRTPRSISAVRALASFFTCSVLVWLIRWGYDYFKYLIRMEKESPTLYLPTIWYEGLVFVALILMLVYSCVELYEHISHFRHGTAASLRQEGE</sequence>
<organism evidence="11 12">
    <name type="scientific">Pyramidobacter porci</name>
    <dbReference type="NCBI Taxonomy" id="2605789"/>
    <lineage>
        <taxon>Bacteria</taxon>
        <taxon>Thermotogati</taxon>
        <taxon>Synergistota</taxon>
        <taxon>Synergistia</taxon>
        <taxon>Synergistales</taxon>
        <taxon>Dethiosulfovibrionaceae</taxon>
        <taxon>Pyramidobacter</taxon>
    </lineage>
</organism>
<evidence type="ECO:0000256" key="6">
    <source>
        <dbReference type="ARBA" id="ARBA00022989"/>
    </source>
</evidence>
<comment type="caution">
    <text evidence="11">The sequence shown here is derived from an EMBL/GenBank/DDBJ whole genome shotgun (WGS) entry which is preliminary data.</text>
</comment>
<accession>A0A6L5YCN7</accession>
<evidence type="ECO:0000256" key="3">
    <source>
        <dbReference type="ARBA" id="ARBA00022475"/>
    </source>
</evidence>
<feature type="transmembrane region" description="Helical" evidence="9">
    <location>
        <begin position="92"/>
        <end position="114"/>
    </location>
</feature>
<dbReference type="InterPro" id="IPR007387">
    <property type="entry name" value="TRAP_DctQ"/>
</dbReference>
<feature type="domain" description="Tripartite ATP-independent periplasmic transporters DctQ component" evidence="10">
    <location>
        <begin position="31"/>
        <end position="160"/>
    </location>
</feature>
<evidence type="ECO:0000256" key="2">
    <source>
        <dbReference type="ARBA" id="ARBA00022448"/>
    </source>
</evidence>
<gene>
    <name evidence="11" type="ORF">FYJ74_07950</name>
</gene>
<evidence type="ECO:0000256" key="1">
    <source>
        <dbReference type="ARBA" id="ARBA00004429"/>
    </source>
</evidence>
<name>A0A6L5YCN7_9BACT</name>
<evidence type="ECO:0000256" key="9">
    <source>
        <dbReference type="SAM" id="Phobius"/>
    </source>
</evidence>
<evidence type="ECO:0000256" key="8">
    <source>
        <dbReference type="ARBA" id="ARBA00038436"/>
    </source>
</evidence>
<dbReference type="GO" id="GO:0015740">
    <property type="term" value="P:C4-dicarboxylate transport"/>
    <property type="evidence" value="ECO:0007669"/>
    <property type="project" value="TreeGrafter"/>
</dbReference>
<dbReference type="Pfam" id="PF04290">
    <property type="entry name" value="DctQ"/>
    <property type="match status" value="1"/>
</dbReference>
<dbReference type="EMBL" id="VUNH01000008">
    <property type="protein sequence ID" value="MST55960.1"/>
    <property type="molecule type" value="Genomic_DNA"/>
</dbReference>
<evidence type="ECO:0000259" key="10">
    <source>
        <dbReference type="Pfam" id="PF04290"/>
    </source>
</evidence>
<keyword evidence="2" id="KW-0813">Transport</keyword>
<dbReference type="GO" id="GO:0022857">
    <property type="term" value="F:transmembrane transporter activity"/>
    <property type="evidence" value="ECO:0007669"/>
    <property type="project" value="TreeGrafter"/>
</dbReference>
<protein>
    <submittedName>
        <fullName evidence="11">TRAP transporter small permease</fullName>
    </submittedName>
</protein>
<evidence type="ECO:0000313" key="12">
    <source>
        <dbReference type="Proteomes" id="UP000473699"/>
    </source>
</evidence>
<reference evidence="11 12" key="1">
    <citation type="submission" date="2019-08" db="EMBL/GenBank/DDBJ databases">
        <title>In-depth cultivation of the pig gut microbiome towards novel bacterial diversity and tailored functional studies.</title>
        <authorList>
            <person name="Wylensek D."/>
            <person name="Hitch T.C.A."/>
            <person name="Clavel T."/>
        </authorList>
    </citation>
    <scope>NUCLEOTIDE SEQUENCE [LARGE SCALE GENOMIC DNA]</scope>
    <source>
        <strain evidence="11 12">SM-530-WT-4B</strain>
    </source>
</reference>
<dbReference type="RefSeq" id="WP_154529049.1">
    <property type="nucleotide sequence ID" value="NZ_VUNH01000008.1"/>
</dbReference>
<evidence type="ECO:0000256" key="7">
    <source>
        <dbReference type="ARBA" id="ARBA00023136"/>
    </source>
</evidence>
<evidence type="ECO:0000256" key="5">
    <source>
        <dbReference type="ARBA" id="ARBA00022692"/>
    </source>
</evidence>
<dbReference type="Proteomes" id="UP000473699">
    <property type="component" value="Unassembled WGS sequence"/>
</dbReference>
<keyword evidence="5 9" id="KW-0812">Transmembrane</keyword>
<keyword evidence="4" id="KW-0997">Cell inner membrane</keyword>
<dbReference type="PANTHER" id="PTHR35011">
    <property type="entry name" value="2,3-DIKETO-L-GULONATE TRAP TRANSPORTER SMALL PERMEASE PROTEIN YIAM"/>
    <property type="match status" value="1"/>
</dbReference>
<feature type="transmembrane region" description="Helical" evidence="9">
    <location>
        <begin position="54"/>
        <end position="71"/>
    </location>
</feature>
<dbReference type="AlphaFoldDB" id="A0A6L5YCN7"/>
<dbReference type="GO" id="GO:0005886">
    <property type="term" value="C:plasma membrane"/>
    <property type="evidence" value="ECO:0007669"/>
    <property type="project" value="UniProtKB-SubCell"/>
</dbReference>
<proteinExistence type="inferred from homology"/>
<feature type="transmembrane region" description="Helical" evidence="9">
    <location>
        <begin position="134"/>
        <end position="154"/>
    </location>
</feature>
<keyword evidence="7 9" id="KW-0472">Membrane</keyword>
<keyword evidence="12" id="KW-1185">Reference proteome</keyword>
<dbReference type="InterPro" id="IPR055348">
    <property type="entry name" value="DctQ"/>
</dbReference>
<evidence type="ECO:0000313" key="11">
    <source>
        <dbReference type="EMBL" id="MST55960.1"/>
    </source>
</evidence>
<dbReference type="PANTHER" id="PTHR35011:SF2">
    <property type="entry name" value="2,3-DIKETO-L-GULONATE TRAP TRANSPORTER SMALL PERMEASE PROTEIN YIAM"/>
    <property type="match status" value="1"/>
</dbReference>
<evidence type="ECO:0000256" key="4">
    <source>
        <dbReference type="ARBA" id="ARBA00022519"/>
    </source>
</evidence>
<comment type="subcellular location">
    <subcellularLocation>
        <location evidence="1">Cell inner membrane</location>
        <topology evidence="1">Multi-pass membrane protein</topology>
    </subcellularLocation>
</comment>
<keyword evidence="6 9" id="KW-1133">Transmembrane helix</keyword>
<keyword evidence="3" id="KW-1003">Cell membrane</keyword>